<dbReference type="HAMAP" id="MF_01820">
    <property type="entry name" value="GTPase_RsgA"/>
    <property type="match status" value="1"/>
</dbReference>
<dbReference type="STRING" id="1908260.BKK50_00275"/>
<dbReference type="PROSITE" id="PS51721">
    <property type="entry name" value="G_CP"/>
    <property type="match status" value="1"/>
</dbReference>
<keyword evidence="8" id="KW-1185">Reference proteome</keyword>
<dbReference type="InterPro" id="IPR027417">
    <property type="entry name" value="P-loop_NTPase"/>
</dbReference>
<reference evidence="7 8" key="1">
    <citation type="submission" date="2016-10" db="EMBL/GenBank/DDBJ databases">
        <title>Rodentibacter gen. nov. and new species.</title>
        <authorList>
            <person name="Christensen H."/>
        </authorList>
    </citation>
    <scope>NUCLEOTIDE SEQUENCE [LARGE SCALE GENOMIC DNA]</scope>
    <source>
        <strain evidence="7 8">CCUG17206</strain>
    </source>
</reference>
<gene>
    <name evidence="4" type="primary">rsgA</name>
    <name evidence="7" type="ORF">BKK50_00275</name>
</gene>
<evidence type="ECO:0000259" key="6">
    <source>
        <dbReference type="PROSITE" id="PS51721"/>
    </source>
</evidence>
<comment type="subcellular location">
    <subcellularLocation>
        <location evidence="4">Cytoplasm</location>
    </subcellularLocation>
</comment>
<feature type="domain" description="EngC GTPase" evidence="5">
    <location>
        <begin position="120"/>
        <end position="269"/>
    </location>
</feature>
<dbReference type="AlphaFoldDB" id="A0A1V3ISX6"/>
<dbReference type="InterPro" id="IPR004881">
    <property type="entry name" value="Ribosome_biogen_GTPase_RsgA"/>
</dbReference>
<dbReference type="GO" id="GO:0042274">
    <property type="term" value="P:ribosomal small subunit biogenesis"/>
    <property type="evidence" value="ECO:0007669"/>
    <property type="project" value="UniProtKB-UniRule"/>
</dbReference>
<keyword evidence="4" id="KW-0479">Metal-binding</keyword>
<dbReference type="GO" id="GO:0003924">
    <property type="term" value="F:GTPase activity"/>
    <property type="evidence" value="ECO:0007669"/>
    <property type="project" value="UniProtKB-UniRule"/>
</dbReference>
<dbReference type="EMBL" id="MLHJ01000001">
    <property type="protein sequence ID" value="OOF45372.1"/>
    <property type="molecule type" value="Genomic_DNA"/>
</dbReference>
<keyword evidence="1 4" id="KW-0699">rRNA-binding</keyword>
<dbReference type="Gene3D" id="2.40.50.140">
    <property type="entry name" value="Nucleic acid-binding proteins"/>
    <property type="match status" value="1"/>
</dbReference>
<evidence type="ECO:0000256" key="2">
    <source>
        <dbReference type="ARBA" id="ARBA00022741"/>
    </source>
</evidence>
<dbReference type="Proteomes" id="UP000189433">
    <property type="component" value="Unassembled WGS sequence"/>
</dbReference>
<dbReference type="InterPro" id="IPR012340">
    <property type="entry name" value="NA-bd_OB-fold"/>
</dbReference>
<dbReference type="Pfam" id="PF03193">
    <property type="entry name" value="RsgA_GTPase"/>
    <property type="match status" value="1"/>
</dbReference>
<dbReference type="NCBIfam" id="NF008931">
    <property type="entry name" value="PRK12288.1"/>
    <property type="match status" value="1"/>
</dbReference>
<dbReference type="GO" id="GO:0005737">
    <property type="term" value="C:cytoplasm"/>
    <property type="evidence" value="ECO:0007669"/>
    <property type="project" value="UniProtKB-SubCell"/>
</dbReference>
<proteinExistence type="inferred from homology"/>
<evidence type="ECO:0000256" key="1">
    <source>
        <dbReference type="ARBA" id="ARBA00022730"/>
    </source>
</evidence>
<evidence type="ECO:0000313" key="7">
    <source>
        <dbReference type="EMBL" id="OOF45372.1"/>
    </source>
</evidence>
<feature type="binding site" evidence="4">
    <location>
        <position position="308"/>
    </location>
    <ligand>
        <name>Zn(2+)</name>
        <dbReference type="ChEBI" id="CHEBI:29105"/>
    </ligand>
</feature>
<feature type="binding site" evidence="4">
    <location>
        <position position="295"/>
    </location>
    <ligand>
        <name>Zn(2+)</name>
        <dbReference type="ChEBI" id="CHEBI:29105"/>
    </ligand>
</feature>
<keyword evidence="2 4" id="KW-0547">Nucleotide-binding</keyword>
<evidence type="ECO:0000313" key="8">
    <source>
        <dbReference type="Proteomes" id="UP000189433"/>
    </source>
</evidence>
<dbReference type="OrthoDB" id="9809485at2"/>
<dbReference type="PANTHER" id="PTHR32120">
    <property type="entry name" value="SMALL RIBOSOMAL SUBUNIT BIOGENESIS GTPASE RSGA"/>
    <property type="match status" value="1"/>
</dbReference>
<dbReference type="CDD" id="cd01854">
    <property type="entry name" value="YjeQ_EngC"/>
    <property type="match status" value="1"/>
</dbReference>
<dbReference type="Gene3D" id="3.40.50.300">
    <property type="entry name" value="P-loop containing nucleotide triphosphate hydrolases"/>
    <property type="match status" value="1"/>
</dbReference>
<accession>A0A1V3ISX6</accession>
<comment type="cofactor">
    <cofactor evidence="4">
        <name>Zn(2+)</name>
        <dbReference type="ChEBI" id="CHEBI:29105"/>
    </cofactor>
    <text evidence="4">Binds 1 zinc ion per subunit.</text>
</comment>
<feature type="binding site" evidence="4">
    <location>
        <begin position="213"/>
        <end position="221"/>
    </location>
    <ligand>
        <name>GTP</name>
        <dbReference type="ChEBI" id="CHEBI:37565"/>
    </ligand>
</feature>
<dbReference type="GO" id="GO:0019843">
    <property type="term" value="F:rRNA binding"/>
    <property type="evidence" value="ECO:0007669"/>
    <property type="project" value="UniProtKB-KW"/>
</dbReference>
<evidence type="ECO:0000256" key="3">
    <source>
        <dbReference type="ARBA" id="ARBA00023134"/>
    </source>
</evidence>
<comment type="subunit">
    <text evidence="4">Monomer. Associates with 30S ribosomal subunit, binds 16S rRNA.</text>
</comment>
<dbReference type="GO" id="GO:0005525">
    <property type="term" value="F:GTP binding"/>
    <property type="evidence" value="ECO:0007669"/>
    <property type="project" value="UniProtKB-UniRule"/>
</dbReference>
<feature type="binding site" evidence="4">
    <location>
        <begin position="159"/>
        <end position="162"/>
    </location>
    <ligand>
        <name>GTP</name>
        <dbReference type="ChEBI" id="CHEBI:37565"/>
    </ligand>
</feature>
<keyword evidence="3 4" id="KW-0342">GTP-binding</keyword>
<name>A0A1V3ISX6_9PAST</name>
<comment type="similarity">
    <text evidence="4">Belongs to the TRAFAC class YlqF/YawG GTPase family. RsgA subfamily.</text>
</comment>
<organism evidence="7 8">
    <name type="scientific">Rodentibacter rarus</name>
    <dbReference type="NCBI Taxonomy" id="1908260"/>
    <lineage>
        <taxon>Bacteria</taxon>
        <taxon>Pseudomonadati</taxon>
        <taxon>Pseudomonadota</taxon>
        <taxon>Gammaproteobacteria</taxon>
        <taxon>Pasteurellales</taxon>
        <taxon>Pasteurellaceae</taxon>
        <taxon>Rodentibacter</taxon>
    </lineage>
</organism>
<comment type="function">
    <text evidence="4">One of several proteins that assist in the late maturation steps of the functional core of the 30S ribosomal subunit. Helps release RbfA from mature subunits. May play a role in the assembly of ribosomal proteins into the subunit. Circularly permuted GTPase that catalyzes slow GTP hydrolysis, GTPase activity is stimulated by the 30S ribosomal subunit.</text>
</comment>
<dbReference type="PANTHER" id="PTHR32120:SF11">
    <property type="entry name" value="SMALL RIBOSOMAL SUBUNIT BIOGENESIS GTPASE RSGA 1, MITOCHONDRIAL-RELATED"/>
    <property type="match status" value="1"/>
</dbReference>
<dbReference type="InterPro" id="IPR030378">
    <property type="entry name" value="G_CP_dom"/>
</dbReference>
<sequence>MAKRKLTRNQARRIESNHARTLHRHHKKDIEWQDDMLGESQEGIVVTRYSVHADVENTQGEICRCNLRRTLSSLVVGDLVIWRKGNEQLQGVSGVIEAIQPRKNELTRPDYYDGLKPIAANIDRIIIVSAVLPALSLNIIDRYLVVCENAGIDPVIVVNKADLLTSAQEKEVDEQLKIYRDIGYQTLMVSAQNGKNMEKLTALFREGTSIFVGQSGVGKSSLINHIFPTVNAQVGAVSETSGLGQHTTTSSRLYHLPQGGSLIDSPGIREFGLWHLDKEQITKGYREFQYVLGTCKFRDCQHLHDPGCALREAVEEGRISPIRYENYHKLIESLSETKSQRHFSIT</sequence>
<dbReference type="RefSeq" id="WP_077414164.1">
    <property type="nucleotide sequence ID" value="NZ_MLHI01000001.1"/>
</dbReference>
<keyword evidence="4" id="KW-0862">Zinc</keyword>
<dbReference type="SUPFAM" id="SSF52540">
    <property type="entry name" value="P-loop containing nucleoside triphosphate hydrolases"/>
    <property type="match status" value="1"/>
</dbReference>
<evidence type="ECO:0000259" key="5">
    <source>
        <dbReference type="PROSITE" id="PS50936"/>
    </source>
</evidence>
<dbReference type="NCBIfam" id="TIGR00157">
    <property type="entry name" value="ribosome small subunit-dependent GTPase A"/>
    <property type="match status" value="1"/>
</dbReference>
<dbReference type="GO" id="GO:0046872">
    <property type="term" value="F:metal ion binding"/>
    <property type="evidence" value="ECO:0007669"/>
    <property type="project" value="UniProtKB-KW"/>
</dbReference>
<keyword evidence="4" id="KW-0694">RNA-binding</keyword>
<protein>
    <recommendedName>
        <fullName evidence="4">Small ribosomal subunit biogenesis GTPase RsgA</fullName>
        <ecNumber evidence="4">3.6.1.-</ecNumber>
    </recommendedName>
</protein>
<dbReference type="PROSITE" id="PS50936">
    <property type="entry name" value="ENGC_GTPASE"/>
    <property type="match status" value="1"/>
</dbReference>
<feature type="binding site" evidence="4">
    <location>
        <position position="300"/>
    </location>
    <ligand>
        <name>Zn(2+)</name>
        <dbReference type="ChEBI" id="CHEBI:29105"/>
    </ligand>
</feature>
<keyword evidence="4" id="KW-0690">Ribosome biogenesis</keyword>
<keyword evidence="4" id="KW-0378">Hydrolase</keyword>
<feature type="binding site" evidence="4">
    <location>
        <position position="302"/>
    </location>
    <ligand>
        <name>Zn(2+)</name>
        <dbReference type="ChEBI" id="CHEBI:29105"/>
    </ligand>
</feature>
<keyword evidence="4" id="KW-0963">Cytoplasm</keyword>
<comment type="caution">
    <text evidence="7">The sequence shown here is derived from an EMBL/GenBank/DDBJ whole genome shotgun (WGS) entry which is preliminary data.</text>
</comment>
<dbReference type="InterPro" id="IPR010914">
    <property type="entry name" value="RsgA_GTPase_dom"/>
</dbReference>
<dbReference type="Gene3D" id="1.10.40.50">
    <property type="entry name" value="Probable gtpase engc, domain 3"/>
    <property type="match status" value="1"/>
</dbReference>
<evidence type="ECO:0000256" key="4">
    <source>
        <dbReference type="HAMAP-Rule" id="MF_01820"/>
    </source>
</evidence>
<dbReference type="EC" id="3.6.1.-" evidence="4"/>
<feature type="domain" description="CP-type G" evidence="6">
    <location>
        <begin position="103"/>
        <end position="271"/>
    </location>
</feature>